<accession>A0A6A6PC60</accession>
<reference evidence="3" key="1">
    <citation type="journal article" date="2020" name="Stud. Mycol.">
        <title>101 Dothideomycetes genomes: a test case for predicting lifestyles and emergence of pathogens.</title>
        <authorList>
            <person name="Haridas S."/>
            <person name="Albert R."/>
            <person name="Binder M."/>
            <person name="Bloem J."/>
            <person name="Labutti K."/>
            <person name="Salamov A."/>
            <person name="Andreopoulos B."/>
            <person name="Baker S."/>
            <person name="Barry K."/>
            <person name="Bills G."/>
            <person name="Bluhm B."/>
            <person name="Cannon C."/>
            <person name="Castanera R."/>
            <person name="Culley D."/>
            <person name="Daum C."/>
            <person name="Ezra D."/>
            <person name="Gonzalez J."/>
            <person name="Henrissat B."/>
            <person name="Kuo A."/>
            <person name="Liang C."/>
            <person name="Lipzen A."/>
            <person name="Lutzoni F."/>
            <person name="Magnuson J."/>
            <person name="Mondo S."/>
            <person name="Nolan M."/>
            <person name="Ohm R."/>
            <person name="Pangilinan J."/>
            <person name="Park H.-J."/>
            <person name="Ramirez L."/>
            <person name="Alfaro M."/>
            <person name="Sun H."/>
            <person name="Tritt A."/>
            <person name="Yoshinaga Y."/>
            <person name="Zwiers L.-H."/>
            <person name="Turgeon B."/>
            <person name="Goodwin S."/>
            <person name="Spatafora J."/>
            <person name="Crous P."/>
            <person name="Grigoriev I."/>
        </authorList>
    </citation>
    <scope>NUCLEOTIDE SEQUENCE</scope>
    <source>
        <strain evidence="3">ATCC 16933</strain>
    </source>
</reference>
<name>A0A6A6PC60_9PEZI</name>
<evidence type="ECO:0000313" key="3">
    <source>
        <dbReference type="EMBL" id="KAF2461571.1"/>
    </source>
</evidence>
<dbReference type="EMBL" id="MU001671">
    <property type="protein sequence ID" value="KAF2461571.1"/>
    <property type="molecule type" value="Genomic_DNA"/>
</dbReference>
<evidence type="ECO:0000313" key="4">
    <source>
        <dbReference type="Proteomes" id="UP000799766"/>
    </source>
</evidence>
<dbReference type="PANTHER" id="PTHR31571:SF1">
    <property type="entry name" value="ALTERED INHERITANCE OF MITOCHONDRIA PROTEIN 6"/>
    <property type="match status" value="1"/>
</dbReference>
<gene>
    <name evidence="3" type="ORF">BDY21DRAFT_278268</name>
</gene>
<evidence type="ECO:0000256" key="1">
    <source>
        <dbReference type="ARBA" id="ARBA00008858"/>
    </source>
</evidence>
<organism evidence="3 4">
    <name type="scientific">Lineolata rhizophorae</name>
    <dbReference type="NCBI Taxonomy" id="578093"/>
    <lineage>
        <taxon>Eukaryota</taxon>
        <taxon>Fungi</taxon>
        <taxon>Dikarya</taxon>
        <taxon>Ascomycota</taxon>
        <taxon>Pezizomycotina</taxon>
        <taxon>Dothideomycetes</taxon>
        <taxon>Dothideomycetes incertae sedis</taxon>
        <taxon>Lineolatales</taxon>
        <taxon>Lineolataceae</taxon>
        <taxon>Lineolata</taxon>
    </lineage>
</organism>
<dbReference type="AlphaFoldDB" id="A0A6A6PC60"/>
<comment type="similarity">
    <text evidence="1">Belongs to the AIM6 family.</text>
</comment>
<dbReference type="GO" id="GO:0006629">
    <property type="term" value="P:lipid metabolic process"/>
    <property type="evidence" value="ECO:0007669"/>
    <property type="project" value="InterPro"/>
</dbReference>
<feature type="non-terminal residue" evidence="3">
    <location>
        <position position="1"/>
    </location>
</feature>
<sequence length="289" mass="31756">LSRDVRPIPCHSHNDYWRSAPLFDALAAGCTSVEADVWLTALDNTEKDLFVGHGTDALREDRTFRSLYVNPLVRMLEARNNDSGPNAGARGVFEMDASVPLVLAVDIKSSGPETFDRVREQLTPLREAGWLSHYDGSAGEVKPGPVVVVGTGETPFGRVVEDAKYRDVFFDAPLSSLGSKTDDEERAGERFSAANSYYASVDLPSAVGQVWFGGLTTGQINKVRGQIDEARNRGMKSRYWNTPGWPVGTRNRVWKTLLETGADVLNVDDVKGARWSNWAGCGRWALGFC</sequence>
<dbReference type="Proteomes" id="UP000799766">
    <property type="component" value="Unassembled WGS sequence"/>
</dbReference>
<dbReference type="GO" id="GO:0008081">
    <property type="term" value="F:phosphoric diester hydrolase activity"/>
    <property type="evidence" value="ECO:0007669"/>
    <property type="project" value="InterPro"/>
</dbReference>
<dbReference type="InterPro" id="IPR017946">
    <property type="entry name" value="PLC-like_Pdiesterase_TIM-brl"/>
</dbReference>
<dbReference type="OrthoDB" id="4153866at2759"/>
<proteinExistence type="inferred from homology"/>
<dbReference type="SUPFAM" id="SSF51695">
    <property type="entry name" value="PLC-like phosphodiesterases"/>
    <property type="match status" value="1"/>
</dbReference>
<dbReference type="PANTHER" id="PTHR31571">
    <property type="entry name" value="ALTERED INHERITANCE OF MITOCHONDRIA PROTEIN 6"/>
    <property type="match status" value="1"/>
</dbReference>
<dbReference type="InterPro" id="IPR051236">
    <property type="entry name" value="HAT_RTT109-like"/>
</dbReference>
<keyword evidence="4" id="KW-1185">Reference proteome</keyword>
<evidence type="ECO:0000256" key="2">
    <source>
        <dbReference type="ARBA" id="ARBA00014286"/>
    </source>
</evidence>
<protein>
    <recommendedName>
        <fullName evidence="2">Altered inheritance of mitochondria protein 6</fullName>
    </recommendedName>
</protein>